<dbReference type="GO" id="GO:0006888">
    <property type="term" value="P:endoplasmic reticulum to Golgi vesicle-mediated transport"/>
    <property type="evidence" value="ECO:0007669"/>
    <property type="project" value="TreeGrafter"/>
</dbReference>
<comment type="similarity">
    <text evidence="7">Belongs to the TRAPP small subunits family. TRAPPC4 subfamily.</text>
</comment>
<dbReference type="InterPro" id="IPR007233">
    <property type="entry name" value="TRAPPC"/>
</dbReference>
<keyword evidence="10" id="KW-1185">Reference proteome</keyword>
<accession>A0A5N6XJI6</accession>
<evidence type="ECO:0000256" key="3">
    <source>
        <dbReference type="ARBA" id="ARBA00022448"/>
    </source>
</evidence>
<dbReference type="Pfam" id="PF04099">
    <property type="entry name" value="Sybindin"/>
    <property type="match status" value="1"/>
</dbReference>
<gene>
    <name evidence="9" type="ORF">BDV39DRAFT_199132</name>
</gene>
<dbReference type="SMART" id="SM01399">
    <property type="entry name" value="Sybindin"/>
    <property type="match status" value="1"/>
</dbReference>
<keyword evidence="6" id="KW-0333">Golgi apparatus</keyword>
<dbReference type="PANTHER" id="PTHR23249:SF15">
    <property type="entry name" value="TRAFFICKING PROTEIN PARTICLE COMPLEX SUBUNIT 4"/>
    <property type="match status" value="1"/>
</dbReference>
<dbReference type="CDD" id="cd14856">
    <property type="entry name" value="TRAPPC4_synbindin"/>
    <property type="match status" value="1"/>
</dbReference>
<evidence type="ECO:0000256" key="8">
    <source>
        <dbReference type="SAM" id="MobiDB-lite"/>
    </source>
</evidence>
<keyword evidence="4" id="KW-0256">Endoplasmic reticulum</keyword>
<dbReference type="GO" id="GO:0005783">
    <property type="term" value="C:endoplasmic reticulum"/>
    <property type="evidence" value="ECO:0007669"/>
    <property type="project" value="UniProtKB-SubCell"/>
</dbReference>
<proteinExistence type="inferred from homology"/>
<dbReference type="PANTHER" id="PTHR23249">
    <property type="entry name" value="TRAFFICKING PROTEIN PARTICLE COMPLEX SUBUNIT"/>
    <property type="match status" value="1"/>
</dbReference>
<evidence type="ECO:0000256" key="1">
    <source>
        <dbReference type="ARBA" id="ARBA00004240"/>
    </source>
</evidence>
<evidence type="ECO:0000313" key="9">
    <source>
        <dbReference type="EMBL" id="KAE8333407.1"/>
    </source>
</evidence>
<dbReference type="InterPro" id="IPR011012">
    <property type="entry name" value="Longin-like_dom_sf"/>
</dbReference>
<dbReference type="AlphaFoldDB" id="A0A5N6XJI6"/>
<evidence type="ECO:0000256" key="2">
    <source>
        <dbReference type="ARBA" id="ARBA00004555"/>
    </source>
</evidence>
<keyword evidence="3" id="KW-0813">Transport</keyword>
<dbReference type="EMBL" id="ML741762">
    <property type="protein sequence ID" value="KAE8333407.1"/>
    <property type="molecule type" value="Genomic_DNA"/>
</dbReference>
<evidence type="ECO:0000313" key="10">
    <source>
        <dbReference type="Proteomes" id="UP000325945"/>
    </source>
</evidence>
<sequence length="274" mass="30572">MSSTAFSPPTCKYIFQKFLCRYCRYSHSNPANFNSYAYQRSSKSPGENNIRQAVHQSRCFYLSAKNVTAKVPVQFISGDEVLENMITGCNKAVMHTWNLEAVFSLIIINKAGGLVYQREFQPGLRKLSTNDYLVLAGTFHGVHAITRTITPKLPLSTASTTATTPTSSNIPSTPGTPTPPTPASAFTFPNPGIPATGLESLETDKFRLTCFQTLTGTKFLLFTDPMMGNIDVVMKKVYELYADYVMKNPFYQLEMPVRCEAFDRHLAGWLRGRT</sequence>
<organism evidence="9 10">
    <name type="scientific">Aspergillus sergii</name>
    <dbReference type="NCBI Taxonomy" id="1034303"/>
    <lineage>
        <taxon>Eukaryota</taxon>
        <taxon>Fungi</taxon>
        <taxon>Dikarya</taxon>
        <taxon>Ascomycota</taxon>
        <taxon>Pezizomycotina</taxon>
        <taxon>Eurotiomycetes</taxon>
        <taxon>Eurotiomycetidae</taxon>
        <taxon>Eurotiales</taxon>
        <taxon>Aspergillaceae</taxon>
        <taxon>Aspergillus</taxon>
        <taxon>Aspergillus subgen. Circumdati</taxon>
    </lineage>
</organism>
<keyword evidence="5" id="KW-0931">ER-Golgi transport</keyword>
<dbReference type="GO" id="GO:0005794">
    <property type="term" value="C:Golgi apparatus"/>
    <property type="evidence" value="ECO:0007669"/>
    <property type="project" value="UniProtKB-SubCell"/>
</dbReference>
<reference evidence="10" key="1">
    <citation type="submission" date="2019-04" db="EMBL/GenBank/DDBJ databases">
        <title>Friends and foes A comparative genomics studyof 23 Aspergillus species from section Flavi.</title>
        <authorList>
            <consortium name="DOE Joint Genome Institute"/>
            <person name="Kjaerbolling I."/>
            <person name="Vesth T."/>
            <person name="Frisvad J.C."/>
            <person name="Nybo J.L."/>
            <person name="Theobald S."/>
            <person name="Kildgaard S."/>
            <person name="Isbrandt T."/>
            <person name="Kuo A."/>
            <person name="Sato A."/>
            <person name="Lyhne E.K."/>
            <person name="Kogle M.E."/>
            <person name="Wiebenga A."/>
            <person name="Kun R.S."/>
            <person name="Lubbers R.J."/>
            <person name="Makela M.R."/>
            <person name="Barry K."/>
            <person name="Chovatia M."/>
            <person name="Clum A."/>
            <person name="Daum C."/>
            <person name="Haridas S."/>
            <person name="He G."/>
            <person name="LaButti K."/>
            <person name="Lipzen A."/>
            <person name="Mondo S."/>
            <person name="Riley R."/>
            <person name="Salamov A."/>
            <person name="Simmons B.A."/>
            <person name="Magnuson J.K."/>
            <person name="Henrissat B."/>
            <person name="Mortensen U.H."/>
            <person name="Larsen T.O."/>
            <person name="Devries R.P."/>
            <person name="Grigoriev I.V."/>
            <person name="Machida M."/>
            <person name="Baker S.E."/>
            <person name="Andersen M.R."/>
        </authorList>
    </citation>
    <scope>NUCLEOTIDE SEQUENCE [LARGE SCALE GENOMIC DNA]</scope>
    <source>
        <strain evidence="10">CBS 130017</strain>
    </source>
</reference>
<evidence type="ECO:0000256" key="5">
    <source>
        <dbReference type="ARBA" id="ARBA00022892"/>
    </source>
</evidence>
<evidence type="ECO:0000256" key="7">
    <source>
        <dbReference type="ARBA" id="ARBA00038179"/>
    </source>
</evidence>
<dbReference type="SUPFAM" id="SSF64356">
    <property type="entry name" value="SNARE-like"/>
    <property type="match status" value="1"/>
</dbReference>
<feature type="region of interest" description="Disordered" evidence="8">
    <location>
        <begin position="156"/>
        <end position="179"/>
    </location>
</feature>
<comment type="subcellular location">
    <subcellularLocation>
        <location evidence="1">Endoplasmic reticulum</location>
    </subcellularLocation>
    <subcellularLocation>
        <location evidence="2">Golgi apparatus</location>
    </subcellularLocation>
</comment>
<dbReference type="GO" id="GO:0030008">
    <property type="term" value="C:TRAPP complex"/>
    <property type="evidence" value="ECO:0007669"/>
    <property type="project" value="InterPro"/>
</dbReference>
<evidence type="ECO:0000256" key="4">
    <source>
        <dbReference type="ARBA" id="ARBA00022824"/>
    </source>
</evidence>
<protein>
    <submittedName>
        <fullName evidence="9">Sybindin-like family-domain-containing protein</fullName>
    </submittedName>
</protein>
<feature type="compositionally biased region" description="Low complexity" evidence="8">
    <location>
        <begin position="156"/>
        <end position="173"/>
    </location>
</feature>
<evidence type="ECO:0000256" key="6">
    <source>
        <dbReference type="ARBA" id="ARBA00023034"/>
    </source>
</evidence>
<dbReference type="Gene3D" id="3.30.450.70">
    <property type="match status" value="1"/>
</dbReference>
<dbReference type="Proteomes" id="UP000325945">
    <property type="component" value="Unassembled WGS sequence"/>
</dbReference>
<name>A0A5N6XJI6_9EURO</name>